<name>A0A2H3C984_ARMGA</name>
<accession>A0A2H3C984</accession>
<proteinExistence type="predicted"/>
<feature type="compositionally biased region" description="Low complexity" evidence="1">
    <location>
        <begin position="32"/>
        <end position="53"/>
    </location>
</feature>
<organism evidence="2 3">
    <name type="scientific">Armillaria gallica</name>
    <name type="common">Bulbous honey fungus</name>
    <name type="synonym">Armillaria bulbosa</name>
    <dbReference type="NCBI Taxonomy" id="47427"/>
    <lineage>
        <taxon>Eukaryota</taxon>
        <taxon>Fungi</taxon>
        <taxon>Dikarya</taxon>
        <taxon>Basidiomycota</taxon>
        <taxon>Agaricomycotina</taxon>
        <taxon>Agaricomycetes</taxon>
        <taxon>Agaricomycetidae</taxon>
        <taxon>Agaricales</taxon>
        <taxon>Marasmiineae</taxon>
        <taxon>Physalacriaceae</taxon>
        <taxon>Armillaria</taxon>
    </lineage>
</organism>
<dbReference type="Proteomes" id="UP000217790">
    <property type="component" value="Unassembled WGS sequence"/>
</dbReference>
<evidence type="ECO:0000256" key="1">
    <source>
        <dbReference type="SAM" id="MobiDB-lite"/>
    </source>
</evidence>
<dbReference type="EMBL" id="KZ293766">
    <property type="protein sequence ID" value="PBK79639.1"/>
    <property type="molecule type" value="Genomic_DNA"/>
</dbReference>
<protein>
    <submittedName>
        <fullName evidence="2">Uncharacterized protein</fullName>
    </submittedName>
</protein>
<dbReference type="InParanoid" id="A0A2H3C984"/>
<dbReference type="OrthoDB" id="2974358at2759"/>
<dbReference type="OMA" id="AICAYLM"/>
<feature type="region of interest" description="Disordered" evidence="1">
    <location>
        <begin position="22"/>
        <end position="106"/>
    </location>
</feature>
<dbReference type="AlphaFoldDB" id="A0A2H3C984"/>
<evidence type="ECO:0000313" key="2">
    <source>
        <dbReference type="EMBL" id="PBK79639.1"/>
    </source>
</evidence>
<feature type="compositionally biased region" description="Polar residues" evidence="1">
    <location>
        <begin position="22"/>
        <end position="31"/>
    </location>
</feature>
<reference evidence="3" key="1">
    <citation type="journal article" date="2017" name="Nat. Ecol. Evol.">
        <title>Genome expansion and lineage-specific genetic innovations in the forest pathogenic fungi Armillaria.</title>
        <authorList>
            <person name="Sipos G."/>
            <person name="Prasanna A.N."/>
            <person name="Walter M.C."/>
            <person name="O'Connor E."/>
            <person name="Balint B."/>
            <person name="Krizsan K."/>
            <person name="Kiss B."/>
            <person name="Hess J."/>
            <person name="Varga T."/>
            <person name="Slot J."/>
            <person name="Riley R."/>
            <person name="Boka B."/>
            <person name="Rigling D."/>
            <person name="Barry K."/>
            <person name="Lee J."/>
            <person name="Mihaltcheva S."/>
            <person name="LaButti K."/>
            <person name="Lipzen A."/>
            <person name="Waldron R."/>
            <person name="Moloney N.M."/>
            <person name="Sperisen C."/>
            <person name="Kredics L."/>
            <person name="Vagvoelgyi C."/>
            <person name="Patrignani A."/>
            <person name="Fitzpatrick D."/>
            <person name="Nagy I."/>
            <person name="Doyle S."/>
            <person name="Anderson J.B."/>
            <person name="Grigoriev I.V."/>
            <person name="Gueldener U."/>
            <person name="Muensterkoetter M."/>
            <person name="Nagy L.G."/>
        </authorList>
    </citation>
    <scope>NUCLEOTIDE SEQUENCE [LARGE SCALE GENOMIC DNA]</scope>
    <source>
        <strain evidence="3">Ar21-2</strain>
    </source>
</reference>
<keyword evidence="3" id="KW-1185">Reference proteome</keyword>
<feature type="compositionally biased region" description="Pro residues" evidence="1">
    <location>
        <begin position="89"/>
        <end position="106"/>
    </location>
</feature>
<evidence type="ECO:0000313" key="3">
    <source>
        <dbReference type="Proteomes" id="UP000217790"/>
    </source>
</evidence>
<sequence>MRQFRIGVMVDQRCLAVMNITCSPHPTTNHLTVAPTATPSSSSTSTSTSTVSSGDGATQSTQEENHDENMVVDNDDEKENQPPVMAQPSHPPFVPTHVPRPPPPFSAPRWDHPGQDLLGIVKQRVSPSRKLRIHTKDVIDPSHHGEPVLPPRASVMNWWWPEAFLEGTIIQRGQGVGQSIYASVLAVNLTKIISTTDPSCQFSRLPNDSLLVSPRFPIPDLTSDQAGFWWAVGFLLALFSTATGQACLPVQGALIHVLLPHALADPAMGELMLPWLDLGKMQAVTADPDGEDRLKEPVPQFLMAYCSDILSLHAVGFGPRQAAVHENQNRAICAYLMLGNAVFDVLAAYHALHAGFHQPFGIEFGSLARGLTLPSMIKDACERKEKTALDFIYWWFDNRLEHVEQLIPHLEYDIGPIVNTPQNNLSFTRGEDETLAHRVSRAFQSALEEYLRVDIKERGKQLLLAMMASPYLPANPNKKLKFQFRLLNDDIQMDVPTMESLWSFVHSCFQIIDIGYDSVLASLLANGSWRGITVDSYFQGIFMGDVTSFNAQ</sequence>
<gene>
    <name evidence="2" type="ORF">ARMGADRAFT_1092939</name>
</gene>